<dbReference type="PANTHER" id="PTHR43409:SF16">
    <property type="entry name" value="SLR0320 PROTEIN"/>
    <property type="match status" value="1"/>
</dbReference>
<feature type="domain" description="Radical SAM core" evidence="7">
    <location>
        <begin position="172"/>
        <end position="407"/>
    </location>
</feature>
<organism evidence="8 9">
    <name type="scientific">Desulfuromonas thiophila</name>
    <dbReference type="NCBI Taxonomy" id="57664"/>
    <lineage>
        <taxon>Bacteria</taxon>
        <taxon>Pseudomonadati</taxon>
        <taxon>Thermodesulfobacteriota</taxon>
        <taxon>Desulfuromonadia</taxon>
        <taxon>Desulfuromonadales</taxon>
        <taxon>Desulfuromonadaceae</taxon>
        <taxon>Desulfuromonas</taxon>
    </lineage>
</organism>
<dbReference type="InterPro" id="IPR058240">
    <property type="entry name" value="rSAM_sf"/>
</dbReference>
<keyword evidence="5" id="KW-0411">Iron-sulfur</keyword>
<dbReference type="GO" id="GO:0046872">
    <property type="term" value="F:metal ion binding"/>
    <property type="evidence" value="ECO:0007669"/>
    <property type="project" value="UniProtKB-KW"/>
</dbReference>
<dbReference type="PROSITE" id="PS51918">
    <property type="entry name" value="RADICAL_SAM"/>
    <property type="match status" value="1"/>
</dbReference>
<dbReference type="GO" id="GO:0003824">
    <property type="term" value="F:catalytic activity"/>
    <property type="evidence" value="ECO:0007669"/>
    <property type="project" value="InterPro"/>
</dbReference>
<dbReference type="SUPFAM" id="SSF102114">
    <property type="entry name" value="Radical SAM enzymes"/>
    <property type="match status" value="1"/>
</dbReference>
<sequence>MHTLLTTLHSKFIHPSLALPYLAAYCGTACGTIEIVEATVHEPRDNLLALLLQHRPDVIAFSVYLWNREETLALVDALHLIRPELRLVLGGPEVSYAQQELWRHPGIRAIVRGEGEAPLRALLHSWQRGEEPQGVARLSLRRADGSIAEGPDGPPLADLDTIPSPFAQGLVDCQRGFVYYETSRGCPYRCAFCMSALDRQVRSFSPARIEADLLWLLRQRVPKIKLVDRTFNYDAARARELFAFILRHNQGSHLHFEIGAHLLDDDTLQLLRQVPAETFQFEIGVQSCLPDSLRRVQRHAPFDQLSHAVRFLRQHSQIHLHLDLIAGLPGESFAQICTNIDQVLALQPHHLQIEPLKLLPGAPLRQQATALGLRFDPHPPYSVLVTPDLDFSELERLRGLSRLLDLTWNQQRGRRFLQMLQSHHGSASAALLALTDFFQSRQLLRFPLTGRSLFERLASCIEHLYPPPLQTRLVEALCADYADAELVSVNNLPDFCVPRRCPTDNPALSTAISHSVDSRLATLRGQGIKLQYLALHLPAASDDDPARPIHLFFYLSGKGRPLHIEHQRLAWPGTSATSRQP</sequence>
<dbReference type="SFLD" id="SFLDG01123">
    <property type="entry name" value="methyltransferase_(Class_B)"/>
    <property type="match status" value="1"/>
</dbReference>
<dbReference type="GO" id="GO:0005829">
    <property type="term" value="C:cytosol"/>
    <property type="evidence" value="ECO:0007669"/>
    <property type="project" value="TreeGrafter"/>
</dbReference>
<dbReference type="AlphaFoldDB" id="A0A1G6Z4E3"/>
<protein>
    <submittedName>
        <fullName evidence="8">Anaerobic magnesium-protoporphyrin IX monomethyl ester cyclase</fullName>
    </submittedName>
</protein>
<dbReference type="PROSITE" id="PS51332">
    <property type="entry name" value="B12_BINDING"/>
    <property type="match status" value="1"/>
</dbReference>
<dbReference type="InterPro" id="IPR023404">
    <property type="entry name" value="rSAM_horseshoe"/>
</dbReference>
<dbReference type="Proteomes" id="UP000243205">
    <property type="component" value="Unassembled WGS sequence"/>
</dbReference>
<dbReference type="Pfam" id="PF04055">
    <property type="entry name" value="Radical_SAM"/>
    <property type="match status" value="1"/>
</dbReference>
<dbReference type="PANTHER" id="PTHR43409">
    <property type="entry name" value="ANAEROBIC MAGNESIUM-PROTOPORPHYRIN IX MONOMETHYL ESTER CYCLASE-RELATED"/>
    <property type="match status" value="1"/>
</dbReference>
<dbReference type="EMBL" id="FNAQ01000002">
    <property type="protein sequence ID" value="SDD96676.1"/>
    <property type="molecule type" value="Genomic_DNA"/>
</dbReference>
<proteinExistence type="predicted"/>
<dbReference type="RefSeq" id="WP_092076340.1">
    <property type="nucleotide sequence ID" value="NZ_FNAQ01000002.1"/>
</dbReference>
<keyword evidence="3" id="KW-0479">Metal-binding</keyword>
<dbReference type="Gene3D" id="3.40.50.280">
    <property type="entry name" value="Cobalamin-binding domain"/>
    <property type="match status" value="1"/>
</dbReference>
<dbReference type="InterPro" id="IPR051198">
    <property type="entry name" value="BchE-like"/>
</dbReference>
<dbReference type="InterPro" id="IPR006158">
    <property type="entry name" value="Cobalamin-bd"/>
</dbReference>
<name>A0A1G6Z4E3_9BACT</name>
<gene>
    <name evidence="8" type="ORF">SAMN05661003_102267</name>
</gene>
<accession>A0A1G6Z4E3</accession>
<feature type="domain" description="B12-binding" evidence="6">
    <location>
        <begin position="1"/>
        <end position="133"/>
    </location>
</feature>
<evidence type="ECO:0000259" key="7">
    <source>
        <dbReference type="PROSITE" id="PS51918"/>
    </source>
</evidence>
<evidence type="ECO:0000259" key="6">
    <source>
        <dbReference type="PROSITE" id="PS51332"/>
    </source>
</evidence>
<dbReference type="Pfam" id="PF02310">
    <property type="entry name" value="B12-binding"/>
    <property type="match status" value="1"/>
</dbReference>
<evidence type="ECO:0000256" key="5">
    <source>
        <dbReference type="ARBA" id="ARBA00023014"/>
    </source>
</evidence>
<keyword evidence="4" id="KW-0408">Iron</keyword>
<dbReference type="Pfam" id="PF13311">
    <property type="entry name" value="DUF4080"/>
    <property type="match status" value="1"/>
</dbReference>
<keyword evidence="9" id="KW-1185">Reference proteome</keyword>
<dbReference type="InterPro" id="IPR034466">
    <property type="entry name" value="Methyltransferase_Class_B"/>
</dbReference>
<dbReference type="Gene3D" id="3.80.30.20">
    <property type="entry name" value="tm_1862 like domain"/>
    <property type="match status" value="1"/>
</dbReference>
<dbReference type="InterPro" id="IPR006638">
    <property type="entry name" value="Elp3/MiaA/NifB-like_rSAM"/>
</dbReference>
<dbReference type="InterPro" id="IPR007197">
    <property type="entry name" value="rSAM"/>
</dbReference>
<evidence type="ECO:0000256" key="4">
    <source>
        <dbReference type="ARBA" id="ARBA00023004"/>
    </source>
</evidence>
<dbReference type="STRING" id="57664.SAMN05661003_102267"/>
<keyword evidence="2" id="KW-0949">S-adenosyl-L-methionine</keyword>
<evidence type="ECO:0000256" key="2">
    <source>
        <dbReference type="ARBA" id="ARBA00022691"/>
    </source>
</evidence>
<evidence type="ECO:0000313" key="9">
    <source>
        <dbReference type="Proteomes" id="UP000243205"/>
    </source>
</evidence>
<dbReference type="GO" id="GO:0031419">
    <property type="term" value="F:cobalamin binding"/>
    <property type="evidence" value="ECO:0007669"/>
    <property type="project" value="InterPro"/>
</dbReference>
<dbReference type="OrthoDB" id="9762608at2"/>
<dbReference type="GO" id="GO:0051539">
    <property type="term" value="F:4 iron, 4 sulfur cluster binding"/>
    <property type="evidence" value="ECO:0007669"/>
    <property type="project" value="UniProtKB-KW"/>
</dbReference>
<reference evidence="9" key="1">
    <citation type="submission" date="2016-10" db="EMBL/GenBank/DDBJ databases">
        <authorList>
            <person name="Varghese N."/>
            <person name="Submissions S."/>
        </authorList>
    </citation>
    <scope>NUCLEOTIDE SEQUENCE [LARGE SCALE GENOMIC DNA]</scope>
    <source>
        <strain evidence="9">DSM 8987</strain>
    </source>
</reference>
<dbReference type="SFLD" id="SFLDS00029">
    <property type="entry name" value="Radical_SAM"/>
    <property type="match status" value="1"/>
</dbReference>
<dbReference type="SMART" id="SM00729">
    <property type="entry name" value="Elp3"/>
    <property type="match status" value="1"/>
</dbReference>
<evidence type="ECO:0000313" key="8">
    <source>
        <dbReference type="EMBL" id="SDD96676.1"/>
    </source>
</evidence>
<dbReference type="InterPro" id="IPR025288">
    <property type="entry name" value="DUF4080"/>
</dbReference>
<evidence type="ECO:0000256" key="1">
    <source>
        <dbReference type="ARBA" id="ARBA00001966"/>
    </source>
</evidence>
<dbReference type="SFLD" id="SFLDG01082">
    <property type="entry name" value="B12-binding_domain_containing"/>
    <property type="match status" value="1"/>
</dbReference>
<comment type="cofactor">
    <cofactor evidence="1">
        <name>[4Fe-4S] cluster</name>
        <dbReference type="ChEBI" id="CHEBI:49883"/>
    </cofactor>
</comment>
<evidence type="ECO:0000256" key="3">
    <source>
        <dbReference type="ARBA" id="ARBA00022723"/>
    </source>
</evidence>